<keyword evidence="2" id="KW-0678">Repressor</keyword>
<evidence type="ECO:0000259" key="12">
    <source>
        <dbReference type="Pfam" id="PF00717"/>
    </source>
</evidence>
<dbReference type="PRINTS" id="PR00726">
    <property type="entry name" value="LEXASERPTASE"/>
</dbReference>
<dbReference type="Pfam" id="PF01726">
    <property type="entry name" value="LexA_DNA_bind"/>
    <property type="match status" value="1"/>
</dbReference>
<dbReference type="PANTHER" id="PTHR33516">
    <property type="entry name" value="LEXA REPRESSOR"/>
    <property type="match status" value="1"/>
</dbReference>
<evidence type="ECO:0000256" key="9">
    <source>
        <dbReference type="ARBA" id="ARBA00023163"/>
    </source>
</evidence>
<name>A0A382K2B2_9ZZZZ</name>
<dbReference type="InterPro" id="IPR036286">
    <property type="entry name" value="LexA/Signal_pep-like_sf"/>
</dbReference>
<organism evidence="14">
    <name type="scientific">marine metagenome</name>
    <dbReference type="NCBI Taxonomy" id="408172"/>
    <lineage>
        <taxon>unclassified sequences</taxon>
        <taxon>metagenomes</taxon>
        <taxon>ecological metagenomes</taxon>
    </lineage>
</organism>
<feature type="domain" description="Peptidase S24/S26A/S26B/S26C" evidence="12">
    <location>
        <begin position="88"/>
        <end position="197"/>
    </location>
</feature>
<evidence type="ECO:0000256" key="8">
    <source>
        <dbReference type="ARBA" id="ARBA00023125"/>
    </source>
</evidence>
<dbReference type="InterPro" id="IPR006200">
    <property type="entry name" value="LexA"/>
</dbReference>
<dbReference type="GO" id="GO:0006508">
    <property type="term" value="P:proteolysis"/>
    <property type="evidence" value="ECO:0007669"/>
    <property type="project" value="InterPro"/>
</dbReference>
<feature type="domain" description="LexA repressor DNA-binding" evidence="13">
    <location>
        <begin position="6"/>
        <end position="69"/>
    </location>
</feature>
<evidence type="ECO:0000256" key="4">
    <source>
        <dbReference type="ARBA" id="ARBA00022763"/>
    </source>
</evidence>
<keyword evidence="11" id="KW-0742">SOS response</keyword>
<keyword evidence="4" id="KW-0227">DNA damage</keyword>
<dbReference type="EMBL" id="UINC01077792">
    <property type="protein sequence ID" value="SVC18249.1"/>
    <property type="molecule type" value="Genomic_DNA"/>
</dbReference>
<proteinExistence type="inferred from homology"/>
<dbReference type="GO" id="GO:0045892">
    <property type="term" value="P:negative regulation of DNA-templated transcription"/>
    <property type="evidence" value="ECO:0007669"/>
    <property type="project" value="InterPro"/>
</dbReference>
<feature type="non-terminal residue" evidence="14">
    <location>
        <position position="198"/>
    </location>
</feature>
<dbReference type="SUPFAM" id="SSF51306">
    <property type="entry name" value="LexA/Signal peptidase"/>
    <property type="match status" value="1"/>
</dbReference>
<dbReference type="GO" id="GO:0006260">
    <property type="term" value="P:DNA replication"/>
    <property type="evidence" value="ECO:0007669"/>
    <property type="project" value="UniProtKB-KW"/>
</dbReference>
<dbReference type="NCBIfam" id="TIGR00498">
    <property type="entry name" value="lexA"/>
    <property type="match status" value="1"/>
</dbReference>
<sequence length="198" mass="22130">VTLMKRPLSKRQQTILNYIKDFMGKNSYPPTVRDIQTGCEVSSTSVVDYNLQILQREGYLQRRREVSRGIELLGESAASTLRNLISVPVVGNIAAGEPLPLINTEQWNDADFDNVDLPPFLTKGKENVFALRVKGESMVDALVGDGDLVLLEPIEQPQNGDMVAAWLKDREEATLKHFFLEGDKVKLVPANSYMQPIT</sequence>
<evidence type="ECO:0000256" key="3">
    <source>
        <dbReference type="ARBA" id="ARBA00022705"/>
    </source>
</evidence>
<keyword evidence="9" id="KW-0804">Transcription</keyword>
<keyword evidence="5" id="KW-0378">Hydrolase</keyword>
<keyword evidence="8" id="KW-0238">DNA-binding</keyword>
<dbReference type="InterPro" id="IPR039418">
    <property type="entry name" value="LexA-like"/>
</dbReference>
<evidence type="ECO:0000256" key="11">
    <source>
        <dbReference type="ARBA" id="ARBA00023236"/>
    </source>
</evidence>
<gene>
    <name evidence="14" type="ORF">METZ01_LOCUS271103</name>
</gene>
<evidence type="ECO:0000256" key="5">
    <source>
        <dbReference type="ARBA" id="ARBA00022801"/>
    </source>
</evidence>
<evidence type="ECO:0000256" key="7">
    <source>
        <dbReference type="ARBA" id="ARBA00023015"/>
    </source>
</evidence>
<keyword evidence="7" id="KW-0805">Transcription regulation</keyword>
<accession>A0A382K2B2</accession>
<evidence type="ECO:0000256" key="10">
    <source>
        <dbReference type="ARBA" id="ARBA00023204"/>
    </source>
</evidence>
<evidence type="ECO:0000313" key="14">
    <source>
        <dbReference type="EMBL" id="SVC18249.1"/>
    </source>
</evidence>
<reference evidence="14" key="1">
    <citation type="submission" date="2018-05" db="EMBL/GenBank/DDBJ databases">
        <authorList>
            <person name="Lanie J.A."/>
            <person name="Ng W.-L."/>
            <person name="Kazmierczak K.M."/>
            <person name="Andrzejewski T.M."/>
            <person name="Davidsen T.M."/>
            <person name="Wayne K.J."/>
            <person name="Tettelin H."/>
            <person name="Glass J.I."/>
            <person name="Rusch D."/>
            <person name="Podicherti R."/>
            <person name="Tsui H.-C.T."/>
            <person name="Winkler M.E."/>
        </authorList>
    </citation>
    <scope>NUCLEOTIDE SEQUENCE</scope>
</reference>
<keyword evidence="10" id="KW-0234">DNA repair</keyword>
<dbReference type="GO" id="GO:0009432">
    <property type="term" value="P:SOS response"/>
    <property type="evidence" value="ECO:0007669"/>
    <property type="project" value="UniProtKB-KW"/>
</dbReference>
<evidence type="ECO:0000259" key="13">
    <source>
        <dbReference type="Pfam" id="PF01726"/>
    </source>
</evidence>
<dbReference type="Gene3D" id="2.10.109.10">
    <property type="entry name" value="Umud Fragment, subunit A"/>
    <property type="match status" value="1"/>
</dbReference>
<dbReference type="InterPro" id="IPR006197">
    <property type="entry name" value="Peptidase_S24_LexA"/>
</dbReference>
<dbReference type="InterPro" id="IPR015927">
    <property type="entry name" value="Peptidase_S24_S26A/B/C"/>
</dbReference>
<dbReference type="GO" id="GO:0004252">
    <property type="term" value="F:serine-type endopeptidase activity"/>
    <property type="evidence" value="ECO:0007669"/>
    <property type="project" value="InterPro"/>
</dbReference>
<dbReference type="InterPro" id="IPR050077">
    <property type="entry name" value="LexA_repressor"/>
</dbReference>
<keyword evidence="6" id="KW-0068">Autocatalytic cleavage</keyword>
<comment type="similarity">
    <text evidence="1">Belongs to the peptidase S24 family.</text>
</comment>
<evidence type="ECO:0000256" key="6">
    <source>
        <dbReference type="ARBA" id="ARBA00022813"/>
    </source>
</evidence>
<feature type="non-terminal residue" evidence="14">
    <location>
        <position position="1"/>
    </location>
</feature>
<dbReference type="InterPro" id="IPR006199">
    <property type="entry name" value="LexA_DNA-bd_dom"/>
</dbReference>
<dbReference type="Gene3D" id="1.10.10.10">
    <property type="entry name" value="Winged helix-like DNA-binding domain superfamily/Winged helix DNA-binding domain"/>
    <property type="match status" value="1"/>
</dbReference>
<keyword evidence="3" id="KW-0235">DNA replication</keyword>
<dbReference type="PANTHER" id="PTHR33516:SF2">
    <property type="entry name" value="LEXA REPRESSOR-RELATED"/>
    <property type="match status" value="1"/>
</dbReference>
<dbReference type="SUPFAM" id="SSF46785">
    <property type="entry name" value="Winged helix' DNA-binding domain"/>
    <property type="match status" value="1"/>
</dbReference>
<dbReference type="InterPro" id="IPR036390">
    <property type="entry name" value="WH_DNA-bd_sf"/>
</dbReference>
<dbReference type="InterPro" id="IPR036388">
    <property type="entry name" value="WH-like_DNA-bd_sf"/>
</dbReference>
<dbReference type="AlphaFoldDB" id="A0A382K2B2"/>
<dbReference type="CDD" id="cd06529">
    <property type="entry name" value="S24_LexA-like"/>
    <property type="match status" value="1"/>
</dbReference>
<evidence type="ECO:0000256" key="2">
    <source>
        <dbReference type="ARBA" id="ARBA00022491"/>
    </source>
</evidence>
<dbReference type="GO" id="GO:0003677">
    <property type="term" value="F:DNA binding"/>
    <property type="evidence" value="ECO:0007669"/>
    <property type="project" value="UniProtKB-KW"/>
</dbReference>
<dbReference type="Pfam" id="PF00717">
    <property type="entry name" value="Peptidase_S24"/>
    <property type="match status" value="1"/>
</dbReference>
<evidence type="ECO:0000256" key="1">
    <source>
        <dbReference type="ARBA" id="ARBA00007484"/>
    </source>
</evidence>
<dbReference type="GO" id="GO:0006281">
    <property type="term" value="P:DNA repair"/>
    <property type="evidence" value="ECO:0007669"/>
    <property type="project" value="UniProtKB-KW"/>
</dbReference>
<protein>
    <recommendedName>
        <fullName evidence="15">Repressor LexA</fullName>
    </recommendedName>
</protein>
<evidence type="ECO:0008006" key="15">
    <source>
        <dbReference type="Google" id="ProtNLM"/>
    </source>
</evidence>